<comment type="caution">
    <text evidence="1">The sequence shown here is derived from an EMBL/GenBank/DDBJ whole genome shotgun (WGS) entry which is preliminary data.</text>
</comment>
<evidence type="ECO:0000313" key="1">
    <source>
        <dbReference type="EMBL" id="TDC12052.1"/>
    </source>
</evidence>
<dbReference type="OrthoDB" id="5183135at2"/>
<reference evidence="1 2" key="1">
    <citation type="submission" date="2019-03" db="EMBL/GenBank/DDBJ databases">
        <title>Draft genome sequences of novel Actinobacteria.</title>
        <authorList>
            <person name="Sahin N."/>
            <person name="Ay H."/>
            <person name="Saygin H."/>
        </authorList>
    </citation>
    <scope>NUCLEOTIDE SEQUENCE [LARGE SCALE GENOMIC DNA]</scope>
    <source>
        <strain evidence="1 2">DSM 45347</strain>
    </source>
</reference>
<dbReference type="SUPFAM" id="SSF109604">
    <property type="entry name" value="HD-domain/PDEase-like"/>
    <property type="match status" value="1"/>
</dbReference>
<evidence type="ECO:0008006" key="3">
    <source>
        <dbReference type="Google" id="ProtNLM"/>
    </source>
</evidence>
<gene>
    <name evidence="1" type="ORF">E1284_25530</name>
</gene>
<proteinExistence type="predicted"/>
<organism evidence="1 2">
    <name type="scientific">Actinomadura bangladeshensis</name>
    <dbReference type="NCBI Taxonomy" id="453573"/>
    <lineage>
        <taxon>Bacteria</taxon>
        <taxon>Bacillati</taxon>
        <taxon>Actinomycetota</taxon>
        <taxon>Actinomycetes</taxon>
        <taxon>Streptosporangiales</taxon>
        <taxon>Thermomonosporaceae</taxon>
        <taxon>Actinomadura</taxon>
    </lineage>
</organism>
<dbReference type="Gene3D" id="1.10.3210.10">
    <property type="entry name" value="Hypothetical protein af1432"/>
    <property type="match status" value="1"/>
</dbReference>
<sequence length="330" mass="37582">METGQLSVDLRRRIGRLRHITGFVTTYGQEVDPRLSVFARLWHVKRVVSTADRLSGLTESLDGAKIERLAWLHDLNRWPFAHNSEKGFFDQAANVREYFLSRSPTIGTQDIDDLVGIHLKDPSVISAEGRIVLFADSLTGVIEDPLFTVCGLNVHPRIIPQSVSDMLGFSLLADPWYASCFQLAEEFHRAENPDVEFFQKQFHELFGALLSEFIDVHRIDSLEEGQEDLFAIARTVKETFMRPVIFPLNNEKVCHSSWLRQEVMPWYLAHVPDARQRLLEIDEDGFVELVTQIGGSPFTAREFIPDLGYVRREAPEMAFIGPGESRGRAL</sequence>
<dbReference type="RefSeq" id="WP_131942678.1">
    <property type="nucleotide sequence ID" value="NZ_BAAAMX010000027.1"/>
</dbReference>
<evidence type="ECO:0000313" key="2">
    <source>
        <dbReference type="Proteomes" id="UP000295431"/>
    </source>
</evidence>
<protein>
    <recommendedName>
        <fullName evidence="3">HD domain-containing protein</fullName>
    </recommendedName>
</protein>
<name>A0A4R4NX49_9ACTN</name>
<dbReference type="AlphaFoldDB" id="A0A4R4NX49"/>
<dbReference type="EMBL" id="SMJW01000148">
    <property type="protein sequence ID" value="TDC12052.1"/>
    <property type="molecule type" value="Genomic_DNA"/>
</dbReference>
<keyword evidence="2" id="KW-1185">Reference proteome</keyword>
<dbReference type="Proteomes" id="UP000295431">
    <property type="component" value="Unassembled WGS sequence"/>
</dbReference>
<accession>A0A4R4NX49</accession>